<reference evidence="8" key="1">
    <citation type="submission" date="2021-02" db="EMBL/GenBank/DDBJ databases">
        <authorList>
            <person name="Nowell W R."/>
        </authorList>
    </citation>
    <scope>NUCLEOTIDE SEQUENCE</scope>
</reference>
<feature type="domain" description="FERM" evidence="6">
    <location>
        <begin position="141"/>
        <end position="493"/>
    </location>
</feature>
<keyword evidence="4" id="KW-0175">Coiled coil</keyword>
<dbReference type="InterPro" id="IPR000299">
    <property type="entry name" value="FERM_domain"/>
</dbReference>
<dbReference type="InterPro" id="IPR015009">
    <property type="entry name" value="Vinculin-bd_dom"/>
</dbReference>
<evidence type="ECO:0000256" key="5">
    <source>
        <dbReference type="SAM" id="MobiDB-lite"/>
    </source>
</evidence>
<dbReference type="Gene3D" id="1.20.1410.10">
    <property type="entry name" value="I/LWEQ domain"/>
    <property type="match status" value="1"/>
</dbReference>
<dbReference type="SMART" id="SM01244">
    <property type="entry name" value="IRS"/>
    <property type="match status" value="1"/>
</dbReference>
<dbReference type="GO" id="GO:0005925">
    <property type="term" value="C:focal adhesion"/>
    <property type="evidence" value="ECO:0007669"/>
    <property type="project" value="InterPro"/>
</dbReference>
<dbReference type="GO" id="GO:0005178">
    <property type="term" value="F:integrin binding"/>
    <property type="evidence" value="ECO:0007669"/>
    <property type="project" value="TreeGrafter"/>
</dbReference>
<name>A0A813ZC64_9BILA</name>
<dbReference type="InterPro" id="IPR035964">
    <property type="entry name" value="I/LWEQ_dom_sf"/>
</dbReference>
<dbReference type="SUPFAM" id="SSF47031">
    <property type="entry name" value="Second domain of FERM"/>
    <property type="match status" value="1"/>
</dbReference>
<keyword evidence="3" id="KW-0206">Cytoskeleton</keyword>
<dbReference type="InterPro" id="IPR019749">
    <property type="entry name" value="Band_41_domain"/>
</dbReference>
<dbReference type="GO" id="GO:0001726">
    <property type="term" value="C:ruffle"/>
    <property type="evidence" value="ECO:0007669"/>
    <property type="project" value="InterPro"/>
</dbReference>
<dbReference type="GO" id="GO:0005886">
    <property type="term" value="C:plasma membrane"/>
    <property type="evidence" value="ECO:0007669"/>
    <property type="project" value="TreeGrafter"/>
</dbReference>
<dbReference type="PROSITE" id="PS50057">
    <property type="entry name" value="FERM_3"/>
    <property type="match status" value="1"/>
</dbReference>
<evidence type="ECO:0008006" key="10">
    <source>
        <dbReference type="Google" id="ProtNLM"/>
    </source>
</evidence>
<dbReference type="InterPro" id="IPR036476">
    <property type="entry name" value="Talin_cent_sf"/>
</dbReference>
<dbReference type="GO" id="GO:0051015">
    <property type="term" value="F:actin filament binding"/>
    <property type="evidence" value="ECO:0007669"/>
    <property type="project" value="InterPro"/>
</dbReference>
<dbReference type="CDD" id="cd10569">
    <property type="entry name" value="FERM_C_Talin"/>
    <property type="match status" value="1"/>
</dbReference>
<dbReference type="InterPro" id="IPR015224">
    <property type="entry name" value="Talin_cent"/>
</dbReference>
<feature type="coiled-coil region" evidence="4">
    <location>
        <begin position="1242"/>
        <end position="1269"/>
    </location>
</feature>
<comment type="caution">
    <text evidence="8">The sequence shown here is derived from an EMBL/GenBank/DDBJ whole genome shotgun (WGS) entry which is preliminary data.</text>
</comment>
<dbReference type="InterPro" id="IPR054060">
    <property type="entry name" value="TLN1-like_RS"/>
</dbReference>
<feature type="compositionally biased region" description="Polar residues" evidence="5">
    <location>
        <begin position="2586"/>
        <end position="2604"/>
    </location>
</feature>
<dbReference type="InterPro" id="IPR035963">
    <property type="entry name" value="FERM_2"/>
</dbReference>
<dbReference type="InterPro" id="IPR019748">
    <property type="entry name" value="FERM_central"/>
</dbReference>
<dbReference type="Gene3D" id="1.20.120.230">
    <property type="entry name" value="Alpha-catenin/vinculin-like"/>
    <property type="match status" value="5"/>
</dbReference>
<dbReference type="GO" id="GO:0005200">
    <property type="term" value="F:structural constituent of cytoskeleton"/>
    <property type="evidence" value="ECO:0007669"/>
    <property type="project" value="InterPro"/>
</dbReference>
<dbReference type="InterPro" id="IPR054082">
    <property type="entry name" value="Talin_IBS2B"/>
</dbReference>
<gene>
    <name evidence="8" type="ORF">JXQ802_LOCUS8948</name>
</gene>
<evidence type="ECO:0000256" key="3">
    <source>
        <dbReference type="ARBA" id="ARBA00023212"/>
    </source>
</evidence>
<dbReference type="InterPro" id="IPR002558">
    <property type="entry name" value="ILWEQ_dom"/>
</dbReference>
<dbReference type="Pfam" id="PF21692">
    <property type="entry name" value="Talin_R4"/>
    <property type="match status" value="1"/>
</dbReference>
<evidence type="ECO:0000313" key="9">
    <source>
        <dbReference type="Proteomes" id="UP000663870"/>
    </source>
</evidence>
<accession>A0A813ZC64</accession>
<dbReference type="GO" id="GO:0005856">
    <property type="term" value="C:cytoskeleton"/>
    <property type="evidence" value="ECO:0007669"/>
    <property type="project" value="UniProtKB-SubCell"/>
</dbReference>
<dbReference type="CDD" id="cd14473">
    <property type="entry name" value="FERM_B-lobe"/>
    <property type="match status" value="1"/>
</dbReference>
<dbReference type="Gene3D" id="2.30.29.30">
    <property type="entry name" value="Pleckstrin-homology domain (PH domain)/Phosphotyrosine-binding domain (PTB)"/>
    <property type="match status" value="1"/>
</dbReference>
<dbReference type="PANTHER" id="PTHR19981:SF1">
    <property type="entry name" value="RHEA, ISOFORM B"/>
    <property type="match status" value="1"/>
</dbReference>
<dbReference type="InterPro" id="IPR036723">
    <property type="entry name" value="Alpha-catenin/vinculin-like_sf"/>
</dbReference>
<dbReference type="Pfam" id="PF01608">
    <property type="entry name" value="I_LWEQ"/>
    <property type="match status" value="1"/>
</dbReference>
<dbReference type="PROSITE" id="PS50945">
    <property type="entry name" value="I_LWEQ"/>
    <property type="match status" value="1"/>
</dbReference>
<dbReference type="InterPro" id="IPR049108">
    <property type="entry name" value="Talin_R4"/>
</dbReference>
<keyword evidence="9" id="KW-1185">Reference proteome</keyword>
<proteinExistence type="predicted"/>
<dbReference type="Pfam" id="PF16511">
    <property type="entry name" value="FERM_f0"/>
    <property type="match status" value="1"/>
</dbReference>
<dbReference type="InterPro" id="IPR011993">
    <property type="entry name" value="PH-like_dom_sf"/>
</dbReference>
<dbReference type="GO" id="GO:0098609">
    <property type="term" value="P:cell-cell adhesion"/>
    <property type="evidence" value="ECO:0007669"/>
    <property type="project" value="TreeGrafter"/>
</dbReference>
<dbReference type="Gene3D" id="1.20.80.10">
    <property type="match status" value="1"/>
</dbReference>
<sequence length="2763" mass="307726">MVLYKEITKEKYVCERASQNNEQQQKHQRTYIDSGMMVAGNGSTTVNGNIISGHMITLNIHVPHNNIIQPMQFDVQMLVGDICRSIQGHLPITIGHDQSEFGLFVNDIQHSSRSYWLDPSRTLSYYSLKTGDNIEYTNKYRPLKIRLLDGTIRTILVDDSLIVAQLMVYICTKFGIANYDEYSLVYDLDSDDGSSTKTATLRRERSLQRTDKKMEELRKKCHTDDDTVWLDHSKTLRQQEIDEQSTVVLRRKYFFSDTNIDQRDPVQLNLLYIQCRNGILDGTHPVTYDEAVQFAGLQCQIQFGDYQESKHKPNILELRKNLITTKFIYLYNSCCNNYSSNECYYRSDLGVREFLPKEYAKTKGVEKRIFQEHKKYHGLSDLDAKLKYTQLCRSLRTYGVTFFLVKEKMSGKNKLVPRLLGVTKESIVRVDERTKDFLEVWPLTHVKRWTASPNTFTLDFGDYATAYYSVQTHEGQQISQLIAGYIDIILKKRKDREFAIRDGTADEEATMIEDIIAPGKATIIQPNCPSFGYVHQQNVYSPPLIRGTYSDVPFHSPYQHYGLEYYPGQSYPIYSDHEQDDYFTSQIHEQPPLSSILQGGTSGTVLYSSIENARNTVNSAQSQLARDLQMEYVQPPLSSLIDNQQEYSIENRLDVSHQLLTSILSAINASTAQIVILTSDLNNTNNQQLNRRNSDYNHSLGAAISTITNNLNEFCKEMDVYTNLINDKTNLMEQTNRLCSIFNDLLTHIETLSDNNSDSSIRQNILLTASRLGEISQDLARRLANEITMNYFDSSIEYQEKLLTLAKSVANTTALYVLKAKDIATNVQEQNIVNNIISTATQCALATSQLVACTKVVAATISSPLCQEQLIESARCVTRSIEGVLQSCTPSLINDDLYSKLNESGTIVRKSLNELLLHIKLVTDSTAANFDSLCPSTIIGTKNFETDKQTSQKTTTTTTLTRRIIANDEIEEEDEEDDEEILNVVKNHDQSIDQILTTSDRLFSSVGDAVEMVKQAKILAQATAQLVSSLRQQAELAGDDTNQQKKLLSAAKMLADATAKMVESAKGCATKPNDTQLQYQLKKAAEELRSATNIATSNSIKRKVLKRVEQCAKHCASCATQCIAATSGAAMTNKNQQSHQQLVEQCKIVADLIPKVVQGIRGCMVKPDSFSSQANLLYACEDFLTPATRLASLAKASVPTVHDQSQALHLNNSSKQLTQALIDLRACLTRAQELCGSMPLDIESIVESIEMLEKELEELKRQAKDGHLRAKPDETIDTSSTQLTTVCKQVNTIISQLLSAVTQSDEKTVETCTREILQILRKLTNSTRGIAATSNDYEIQETIIERSHEVLQRSTHLVREAKKAINTPNDLEIQNKLAELAREVSSALNACISCMPSQRYFDEAIKQMSEYIYTLAGPFDKNKYTTTINYEIKQNEITNTAANLNQATNDLIISTRNGSIQDLGKTSTRFTRAFGDFINNGIELINHQQDDDKRTHLITSLKNVHTSSNQLLEKAKIISIEPIITNEINQQLSNAGRIVTDNINDVITICLTSKTTSETSIDRIECDNAIREMETSKTYLQQSVLQPCNNYTYYETLDHVIDNSKRLGEAMTHIASASKNTNHQLFTQAVQDASKAVCSLAESSAQASYLVGISEATSTKGTSAIVDQPLFTRSITIIRHSCADLSNSNVDRKEVLSLATKIAKNTSMLCNAARDASSNTTNPIARRRFVESAKDIANGTAELVRTIKILDSSYTTENHRQCIETSRPLLQSIDELYTYAMSKEFAAIPASISVTGRQLQEPILSASRNVVDGACRIVECSKNLIVNSKEPSQWQQLATHTKSVSESIKRLATSVKEMAPGQRECERAIQELRTLFQEVDKSITNIESLRKTDKSLQFHQEQISSSSHFITELILDIRQSSKREAERIGSYVTQFVTYIEPFVQHTIDYVSCMIHVREKLLILEQVKSIIETSLQLIMGTKESGGNIKNLQWHKIVDDNSDLLTKSIHKLVHTLEDQSSSIGIMSGLSENIRKLISTLDTTMLTNQGHFADYQTCMVEILRQMARTIQEILTQMNHTDNIRHLANQLTREYNELINATYGAIGTAITNDLATRIKSVVTDLGLACIELIEKLGLYQQNNHDQNLKYNVENLCQKVIEKISYVLAALQASARGTQACINAASTVSGIIADLDTTILFATAGTLNSEHDGETFADHREAILKTAKALVEDTKTLVAGAASSQEQLASAAQAAVRTITKLAEVVKLGAASLGADDGEAQVMLINSVKDVALALNNLINVTKSASGKNIDDPEMQKLKESAKVMVTNVTSLLRTVKSVEDEAQRGTNALEATIESIAQELRIFNNGQIPTTHTTPEELIRVTKQITLATAKALAAGQSCRQDDIIAAANLGRKTVSDFLLICKSSAYINDDKTLQQRTLDSGRLCIKYYKELLETIHILIQKSSNETKQKLLNYSRMIAQSTQELVQCAKQLKGADLIDPDDPTYIAENELFNAAQSIEAAAKKLSILKPRRKPKEINENLNFDEQILEAAKSIMNAASALINAATSAQKELALQGKKRTNPFLPKNVFSVSTTTNKGTSPTQLSTKSTSEEDGQWSQGLISAARYVASACHVLCDAANGLVQGYGTEEKLISSAKQVSSNTAALLVACKVKADFMSQSMARLQTAGNAVKRAADALVRSAQHAVEMQQEDKYFEVSMRVVPGIAQEIKCKEVILTKERELDEARNRLKAIRLAKYGHSEQDSNEST</sequence>
<dbReference type="SMART" id="SM00307">
    <property type="entry name" value="ILWEQ"/>
    <property type="match status" value="1"/>
</dbReference>
<feature type="domain" description="I/LWEQ" evidence="7">
    <location>
        <begin position="2491"/>
        <end position="2755"/>
    </location>
</feature>
<evidence type="ECO:0000256" key="1">
    <source>
        <dbReference type="ARBA" id="ARBA00004245"/>
    </source>
</evidence>
<dbReference type="Gene3D" id="1.20.1420.10">
    <property type="entry name" value="Talin, central domain"/>
    <property type="match status" value="7"/>
</dbReference>
<dbReference type="GO" id="GO:0030036">
    <property type="term" value="P:actin cytoskeleton organization"/>
    <property type="evidence" value="ECO:0007669"/>
    <property type="project" value="TreeGrafter"/>
</dbReference>
<dbReference type="Pfam" id="PF02174">
    <property type="entry name" value="IRS"/>
    <property type="match status" value="1"/>
</dbReference>
<dbReference type="EMBL" id="CAJNOL010000161">
    <property type="protein sequence ID" value="CAF0896902.1"/>
    <property type="molecule type" value="Genomic_DNA"/>
</dbReference>
<evidence type="ECO:0000256" key="4">
    <source>
        <dbReference type="SAM" id="Coils"/>
    </source>
</evidence>
<evidence type="ECO:0000259" key="7">
    <source>
        <dbReference type="PROSITE" id="PS50945"/>
    </source>
</evidence>
<dbReference type="SUPFAM" id="SSF47220">
    <property type="entry name" value="alpha-catenin/vinculin-like"/>
    <property type="match status" value="4"/>
</dbReference>
<evidence type="ECO:0000256" key="2">
    <source>
        <dbReference type="ARBA" id="ARBA00022490"/>
    </source>
</evidence>
<dbReference type="FunFam" id="1.20.1420.10:FF:000002">
    <property type="entry name" value="Talin 2"/>
    <property type="match status" value="1"/>
</dbReference>
<dbReference type="SUPFAM" id="SSF50729">
    <property type="entry name" value="PH domain-like"/>
    <property type="match status" value="1"/>
</dbReference>
<dbReference type="Pfam" id="PF21896">
    <property type="entry name" value="Talin_IBS2B"/>
    <property type="match status" value="3"/>
</dbReference>
<dbReference type="Pfam" id="PF25177">
    <property type="entry name" value="Talin_VBS2"/>
    <property type="match status" value="1"/>
</dbReference>
<dbReference type="Pfam" id="PF09141">
    <property type="entry name" value="Talin_middle"/>
    <property type="match status" value="1"/>
</dbReference>
<dbReference type="InterPro" id="IPR002404">
    <property type="entry name" value="IRS_PTB"/>
</dbReference>
<dbReference type="Gene3D" id="3.10.20.90">
    <property type="entry name" value="Phosphatidylinositol 3-kinase Catalytic Subunit, Chain A, domain 1"/>
    <property type="match status" value="2"/>
</dbReference>
<dbReference type="InterPro" id="IPR057346">
    <property type="entry name" value="Talin1/2_VBS2"/>
</dbReference>
<dbReference type="GO" id="GO:0005737">
    <property type="term" value="C:cytoplasm"/>
    <property type="evidence" value="ECO:0007669"/>
    <property type="project" value="TreeGrafter"/>
</dbReference>
<dbReference type="PANTHER" id="PTHR19981">
    <property type="entry name" value="TALIN"/>
    <property type="match status" value="1"/>
</dbReference>
<protein>
    <recommendedName>
        <fullName evidence="10">Talin</fullName>
    </recommendedName>
</protein>
<dbReference type="SMART" id="SM00295">
    <property type="entry name" value="B41"/>
    <property type="match status" value="1"/>
</dbReference>
<dbReference type="Proteomes" id="UP000663870">
    <property type="component" value="Unassembled WGS sequence"/>
</dbReference>
<keyword evidence="2" id="KW-0963">Cytoplasm</keyword>
<dbReference type="Pfam" id="PF08913">
    <property type="entry name" value="VBS"/>
    <property type="match status" value="1"/>
</dbReference>
<organism evidence="8 9">
    <name type="scientific">Rotaria sordida</name>
    <dbReference type="NCBI Taxonomy" id="392033"/>
    <lineage>
        <taxon>Eukaryota</taxon>
        <taxon>Metazoa</taxon>
        <taxon>Spiralia</taxon>
        <taxon>Gnathifera</taxon>
        <taxon>Rotifera</taxon>
        <taxon>Eurotatoria</taxon>
        <taxon>Bdelloidea</taxon>
        <taxon>Philodinida</taxon>
        <taxon>Philodinidae</taxon>
        <taxon>Rotaria</taxon>
    </lineage>
</organism>
<dbReference type="SUPFAM" id="SSF109885">
    <property type="entry name" value="I/LWEQ domain"/>
    <property type="match status" value="4"/>
</dbReference>
<dbReference type="InterPro" id="IPR032425">
    <property type="entry name" value="FERM_f0"/>
</dbReference>
<dbReference type="Pfam" id="PF21865">
    <property type="entry name" value="TLN1-like_RS"/>
    <property type="match status" value="2"/>
</dbReference>
<dbReference type="FunFam" id="2.30.29.30:FF:000028">
    <property type="entry name" value="Talin 2"/>
    <property type="match status" value="1"/>
</dbReference>
<evidence type="ECO:0000259" key="6">
    <source>
        <dbReference type="PROSITE" id="PS50057"/>
    </source>
</evidence>
<feature type="region of interest" description="Disordered" evidence="5">
    <location>
        <begin position="2586"/>
        <end position="2608"/>
    </location>
</feature>
<comment type="subcellular location">
    <subcellularLocation>
        <location evidence="1">Cytoplasm</location>
        <location evidence="1">Cytoskeleton</location>
    </subcellularLocation>
</comment>
<dbReference type="CDD" id="cd17090">
    <property type="entry name" value="FERM_F1_TLN"/>
    <property type="match status" value="1"/>
</dbReference>
<evidence type="ECO:0000313" key="8">
    <source>
        <dbReference type="EMBL" id="CAF0896902.1"/>
    </source>
</evidence>
<dbReference type="SUPFAM" id="SSF109880">
    <property type="entry name" value="A middle domain of Talin 1"/>
    <property type="match status" value="1"/>
</dbReference>
<dbReference type="InterPro" id="IPR014352">
    <property type="entry name" value="FERM/acyl-CoA-bd_prot_sf"/>
</dbReference>